<feature type="region of interest" description="Disordered" evidence="1">
    <location>
        <begin position="69"/>
        <end position="99"/>
    </location>
</feature>
<dbReference type="RefSeq" id="WP_197681501.1">
    <property type="nucleotide sequence ID" value="NZ_LT629732.1"/>
</dbReference>
<dbReference type="InterPro" id="IPR046165">
    <property type="entry name" value="DUF6167"/>
</dbReference>
<dbReference type="EMBL" id="LT629732">
    <property type="protein sequence ID" value="SDS84431.1"/>
    <property type="molecule type" value="Genomic_DNA"/>
</dbReference>
<protein>
    <recommendedName>
        <fullName evidence="4">Secreted protein</fullName>
    </recommendedName>
</protein>
<dbReference type="STRING" id="117157.SAMN04489717_4078"/>
<gene>
    <name evidence="2" type="ORF">SAMN04489717_4078</name>
</gene>
<dbReference type="AlphaFoldDB" id="A0A1H1VJA5"/>
<reference evidence="2 3" key="1">
    <citation type="submission" date="2016-10" db="EMBL/GenBank/DDBJ databases">
        <authorList>
            <person name="de Groot N.N."/>
        </authorList>
    </citation>
    <scope>NUCLEOTIDE SEQUENCE [LARGE SCALE GENOMIC DNA]</scope>
    <source>
        <strain evidence="2 3">DSM 22024</strain>
    </source>
</reference>
<proteinExistence type="predicted"/>
<dbReference type="Pfam" id="PF19664">
    <property type="entry name" value="DUF6167"/>
    <property type="match status" value="1"/>
</dbReference>
<evidence type="ECO:0000313" key="3">
    <source>
        <dbReference type="Proteomes" id="UP000198983"/>
    </source>
</evidence>
<evidence type="ECO:0000256" key="1">
    <source>
        <dbReference type="SAM" id="MobiDB-lite"/>
    </source>
</evidence>
<keyword evidence="3" id="KW-1185">Reference proteome</keyword>
<accession>A0A1H1VJA5</accession>
<dbReference type="Proteomes" id="UP000198983">
    <property type="component" value="Chromosome I"/>
</dbReference>
<evidence type="ECO:0000313" key="2">
    <source>
        <dbReference type="EMBL" id="SDS84431.1"/>
    </source>
</evidence>
<organism evidence="2 3">
    <name type="scientific">Actinopolymorpha singaporensis</name>
    <dbReference type="NCBI Taxonomy" id="117157"/>
    <lineage>
        <taxon>Bacteria</taxon>
        <taxon>Bacillati</taxon>
        <taxon>Actinomycetota</taxon>
        <taxon>Actinomycetes</taxon>
        <taxon>Propionibacteriales</taxon>
        <taxon>Actinopolymorphaceae</taxon>
        <taxon>Actinopolymorpha</taxon>
    </lineage>
</organism>
<sequence length="99" mass="10663">MRRLVWVVVGATVGVVVVRKLSQQAEIFSPQGLARQLGGLGEAVRAFGEEIRAGMDAREQELRSALALDAPEPNGHTGLDVEAATRLARDPNTSWRDGN</sequence>
<evidence type="ECO:0008006" key="4">
    <source>
        <dbReference type="Google" id="ProtNLM"/>
    </source>
</evidence>
<name>A0A1H1VJA5_9ACTN</name>